<dbReference type="Pfam" id="PF01172">
    <property type="entry name" value="SBDS_N"/>
    <property type="match status" value="1"/>
</dbReference>
<dbReference type="InterPro" id="IPR036786">
    <property type="entry name" value="Ribosome_mat_SBDS_N_sf"/>
</dbReference>
<feature type="region of interest" description="Disordered" evidence="1">
    <location>
        <begin position="92"/>
        <end position="113"/>
    </location>
</feature>
<keyword evidence="4" id="KW-1185">Reference proteome</keyword>
<organism evidence="3 4">
    <name type="scientific">Humicola insolens</name>
    <name type="common">Soft-rot fungus</name>
    <dbReference type="NCBI Taxonomy" id="85995"/>
    <lineage>
        <taxon>Eukaryota</taxon>
        <taxon>Fungi</taxon>
        <taxon>Dikarya</taxon>
        <taxon>Ascomycota</taxon>
        <taxon>Pezizomycotina</taxon>
        <taxon>Sordariomycetes</taxon>
        <taxon>Sordariomycetidae</taxon>
        <taxon>Sordariales</taxon>
        <taxon>Chaetomiaceae</taxon>
        <taxon>Mycothermus</taxon>
    </lineage>
</organism>
<sequence length="113" mass="12552">MRGEATHTKVIYKGAHENFVVFIDGVPEFRQWLSDRTVPLSQVVSSFKVFTTHGGGTQGLLEGASKAVLENEFGTSNEDDVVQQILEKGNLQEFDMPERQGRKNDSNGPYVAH</sequence>
<evidence type="ECO:0000259" key="2">
    <source>
        <dbReference type="Pfam" id="PF01172"/>
    </source>
</evidence>
<dbReference type="Proteomes" id="UP001583172">
    <property type="component" value="Unassembled WGS sequence"/>
</dbReference>
<evidence type="ECO:0000313" key="3">
    <source>
        <dbReference type="EMBL" id="KAL1842288.1"/>
    </source>
</evidence>
<dbReference type="SUPFAM" id="SSF89895">
    <property type="entry name" value="FYSH domain"/>
    <property type="match status" value="1"/>
</dbReference>
<gene>
    <name evidence="3" type="ORF">VTJ49DRAFT_5673</name>
</gene>
<proteinExistence type="predicted"/>
<reference evidence="3 4" key="1">
    <citation type="journal article" date="2024" name="Commun. Biol.">
        <title>Comparative genomic analysis of thermophilic fungi reveals convergent evolutionary adaptations and gene losses.</title>
        <authorList>
            <person name="Steindorff A.S."/>
            <person name="Aguilar-Pontes M.V."/>
            <person name="Robinson A.J."/>
            <person name="Andreopoulos B."/>
            <person name="LaButti K."/>
            <person name="Kuo A."/>
            <person name="Mondo S."/>
            <person name="Riley R."/>
            <person name="Otillar R."/>
            <person name="Haridas S."/>
            <person name="Lipzen A."/>
            <person name="Grimwood J."/>
            <person name="Schmutz J."/>
            <person name="Clum A."/>
            <person name="Reid I.D."/>
            <person name="Moisan M.C."/>
            <person name="Butler G."/>
            <person name="Nguyen T.T.M."/>
            <person name="Dewar K."/>
            <person name="Conant G."/>
            <person name="Drula E."/>
            <person name="Henrissat B."/>
            <person name="Hansel C."/>
            <person name="Singer S."/>
            <person name="Hutchinson M.I."/>
            <person name="de Vries R.P."/>
            <person name="Natvig D.O."/>
            <person name="Powell A.J."/>
            <person name="Tsang A."/>
            <person name="Grigoriev I.V."/>
        </authorList>
    </citation>
    <scope>NUCLEOTIDE SEQUENCE [LARGE SCALE GENOMIC DNA]</scope>
    <source>
        <strain evidence="3 4">CBS 620.91</strain>
    </source>
</reference>
<dbReference type="Gene3D" id="3.30.1250.10">
    <property type="entry name" value="Ribosome maturation protein SBDS, N-terminal domain"/>
    <property type="match status" value="1"/>
</dbReference>
<feature type="domain" description="Ribosome maturation protein SDO1/SBDS N-terminal" evidence="2">
    <location>
        <begin position="7"/>
        <end position="98"/>
    </location>
</feature>
<feature type="compositionally biased region" description="Basic and acidic residues" evidence="1">
    <location>
        <begin position="96"/>
        <end position="105"/>
    </location>
</feature>
<evidence type="ECO:0000313" key="4">
    <source>
        <dbReference type="Proteomes" id="UP001583172"/>
    </source>
</evidence>
<dbReference type="EMBL" id="JAZGSY010000048">
    <property type="protein sequence ID" value="KAL1842288.1"/>
    <property type="molecule type" value="Genomic_DNA"/>
</dbReference>
<evidence type="ECO:0000256" key="1">
    <source>
        <dbReference type="SAM" id="MobiDB-lite"/>
    </source>
</evidence>
<dbReference type="InterPro" id="IPR019783">
    <property type="entry name" value="SDO1/SBDS_N"/>
</dbReference>
<comment type="caution">
    <text evidence="3">The sequence shown here is derived from an EMBL/GenBank/DDBJ whole genome shotgun (WGS) entry which is preliminary data.</text>
</comment>
<protein>
    <recommendedName>
        <fullName evidence="2">Ribosome maturation protein SDO1/SBDS N-terminal domain-containing protein</fullName>
    </recommendedName>
</protein>
<accession>A0ABR3VK66</accession>
<name>A0ABR3VK66_HUMIN</name>